<dbReference type="Pfam" id="PF18909">
    <property type="entry name" value="dGTP_diPhyd_N"/>
    <property type="match status" value="1"/>
</dbReference>
<dbReference type="InterPro" id="IPR044038">
    <property type="entry name" value="dATP/dGTP_diPOhydrolase_N"/>
</dbReference>
<dbReference type="EMBL" id="MG775261">
    <property type="protein sequence ID" value="AUV61933.1"/>
    <property type="molecule type" value="Genomic_DNA"/>
</dbReference>
<reference evidence="2 3" key="1">
    <citation type="submission" date="2018-01" db="EMBL/GenBank/DDBJ databases">
        <title>Pseudomonas phages infecting Pseudomonas sp. isolated from Prunus avium.</title>
        <authorList>
            <person name="Colberg O."/>
            <person name="Byth Carstens A."/>
        </authorList>
    </citation>
    <scope>NUCLEOTIDE SEQUENCE [LARGE SCALE GENOMIC DNA]</scope>
</reference>
<evidence type="ECO:0000313" key="2">
    <source>
        <dbReference type="EMBL" id="AUV61933.1"/>
    </source>
</evidence>
<accession>A0A2K9VHW6</accession>
<sequence>MGQYHFCDLCQGNALFCACVVKAPTPDPKTAQAPAGDPATAFKADGGKVRFELLEDGCPNALLLIAKVMDWAVTVKGYHPHSWREVPEASRRYRAALARHRNAIARGEVLDPESGYPHWAHIACCTLFLLELEINHATH</sequence>
<organism evidence="2 3">
    <name type="scientific">Pseudomonas phage PollyC</name>
    <dbReference type="NCBI Taxonomy" id="2079290"/>
    <lineage>
        <taxon>Viruses</taxon>
        <taxon>Duplodnaviria</taxon>
        <taxon>Heunggongvirae</taxon>
        <taxon>Uroviricota</taxon>
        <taxon>Caudoviricetes</taxon>
        <taxon>Autographivirales</taxon>
        <taxon>Autonotataviridae</taxon>
        <taxon>Pollyceevirus</taxon>
        <taxon>Pollyceevirus pollyC</taxon>
    </lineage>
</organism>
<proteinExistence type="predicted"/>
<evidence type="ECO:0000313" key="3">
    <source>
        <dbReference type="Proteomes" id="UP000241341"/>
    </source>
</evidence>
<evidence type="ECO:0000259" key="1">
    <source>
        <dbReference type="Pfam" id="PF18909"/>
    </source>
</evidence>
<keyword evidence="3" id="KW-1185">Reference proteome</keyword>
<dbReference type="OrthoDB" id="10560at10239"/>
<name>A0A2K9VHW6_9CAUD</name>
<protein>
    <recommendedName>
        <fullName evidence="1">dATP/dGTP diphosphohydrolase N-terminal domain-containing protein</fullName>
    </recommendedName>
</protein>
<gene>
    <name evidence="2" type="ORF">PsPhPollyC_gp27</name>
</gene>
<feature type="domain" description="dATP/dGTP diphosphohydrolase N-terminal" evidence="1">
    <location>
        <begin position="40"/>
        <end position="136"/>
    </location>
</feature>
<dbReference type="Proteomes" id="UP000241341">
    <property type="component" value="Segment"/>
</dbReference>